<dbReference type="Proteomes" id="UP001150266">
    <property type="component" value="Unassembled WGS sequence"/>
</dbReference>
<dbReference type="AlphaFoldDB" id="A0A9W8ZV89"/>
<keyword evidence="2" id="KW-1185">Reference proteome</keyword>
<reference evidence="1" key="1">
    <citation type="submission" date="2022-08" db="EMBL/GenBank/DDBJ databases">
        <title>A Global Phylogenomic Analysis of the Shiitake Genus Lentinula.</title>
        <authorList>
            <consortium name="DOE Joint Genome Institute"/>
            <person name="Sierra-Patev S."/>
            <person name="Min B."/>
            <person name="Naranjo-Ortiz M."/>
            <person name="Looney B."/>
            <person name="Konkel Z."/>
            <person name="Slot J.C."/>
            <person name="Sakamoto Y."/>
            <person name="Steenwyk J.L."/>
            <person name="Rokas A."/>
            <person name="Carro J."/>
            <person name="Camarero S."/>
            <person name="Ferreira P."/>
            <person name="Molpeceres G."/>
            <person name="Ruiz-Duenas F.J."/>
            <person name="Serrano A."/>
            <person name="Henrissat B."/>
            <person name="Drula E."/>
            <person name="Hughes K.W."/>
            <person name="Mata J.L."/>
            <person name="Ishikawa N.K."/>
            <person name="Vargas-Isla R."/>
            <person name="Ushijima S."/>
            <person name="Smith C.A."/>
            <person name="Ahrendt S."/>
            <person name="Andreopoulos W."/>
            <person name="He G."/>
            <person name="Labutti K."/>
            <person name="Lipzen A."/>
            <person name="Ng V."/>
            <person name="Riley R."/>
            <person name="Sandor L."/>
            <person name="Barry K."/>
            <person name="Martinez A.T."/>
            <person name="Xiao Y."/>
            <person name="Gibbons J.G."/>
            <person name="Terashima K."/>
            <person name="Grigoriev I.V."/>
            <person name="Hibbett D.S."/>
        </authorList>
    </citation>
    <scope>NUCLEOTIDE SEQUENCE</scope>
    <source>
        <strain evidence="1">JLM2183</strain>
    </source>
</reference>
<evidence type="ECO:0000313" key="1">
    <source>
        <dbReference type="EMBL" id="KAJ4467804.1"/>
    </source>
</evidence>
<organism evidence="1 2">
    <name type="scientific">Lentinula aciculospora</name>
    <dbReference type="NCBI Taxonomy" id="153920"/>
    <lineage>
        <taxon>Eukaryota</taxon>
        <taxon>Fungi</taxon>
        <taxon>Dikarya</taxon>
        <taxon>Basidiomycota</taxon>
        <taxon>Agaricomycotina</taxon>
        <taxon>Agaricomycetes</taxon>
        <taxon>Agaricomycetidae</taxon>
        <taxon>Agaricales</taxon>
        <taxon>Marasmiineae</taxon>
        <taxon>Omphalotaceae</taxon>
        <taxon>Lentinula</taxon>
    </lineage>
</organism>
<gene>
    <name evidence="1" type="ORF">J3R30DRAFT_1732382</name>
</gene>
<accession>A0A9W8ZV89</accession>
<protein>
    <submittedName>
        <fullName evidence="1">Uncharacterized protein</fullName>
    </submittedName>
</protein>
<name>A0A9W8ZV89_9AGAR</name>
<evidence type="ECO:0000313" key="2">
    <source>
        <dbReference type="Proteomes" id="UP001150266"/>
    </source>
</evidence>
<proteinExistence type="predicted"/>
<sequence length="162" mass="18946">MPAHLKRILWQLLGRWQGITAHSRLEILFWVPIITRVYKIEVEANEGTSRTGTGRYRYGIFEILRLQNGWWREGWQCRQWPRHEYQTGERRIRRWRRATKASSDHKGVKIVEQSQIQHLSLLNALIAAWLLRPVSTLSSYTVCDSLLGICGIACGVLSKCCW</sequence>
<comment type="caution">
    <text evidence="1">The sequence shown here is derived from an EMBL/GenBank/DDBJ whole genome shotgun (WGS) entry which is preliminary data.</text>
</comment>
<dbReference type="EMBL" id="JAOTPV010000039">
    <property type="protein sequence ID" value="KAJ4467804.1"/>
    <property type="molecule type" value="Genomic_DNA"/>
</dbReference>